<evidence type="ECO:0000256" key="1">
    <source>
        <dbReference type="ARBA" id="ARBA00008779"/>
    </source>
</evidence>
<evidence type="ECO:0000313" key="7">
    <source>
        <dbReference type="EMBL" id="SDM66891.1"/>
    </source>
</evidence>
<reference evidence="7 8" key="1">
    <citation type="submission" date="2016-10" db="EMBL/GenBank/DDBJ databases">
        <authorList>
            <person name="de Groot N.N."/>
        </authorList>
    </citation>
    <scope>NUCLEOTIDE SEQUENCE [LARGE SCALE GENOMIC DNA]</scope>
    <source>
        <strain evidence="7 8">DSM 19886</strain>
    </source>
</reference>
<dbReference type="EMBL" id="FNGV01000012">
    <property type="protein sequence ID" value="SDM66891.1"/>
    <property type="molecule type" value="Genomic_DNA"/>
</dbReference>
<dbReference type="Pfam" id="PF00884">
    <property type="entry name" value="Sulfatase"/>
    <property type="match status" value="1"/>
</dbReference>
<dbReference type="PANTHER" id="PTHR42693:SF53">
    <property type="entry name" value="ENDO-4-O-SULFATASE"/>
    <property type="match status" value="1"/>
</dbReference>
<evidence type="ECO:0000256" key="5">
    <source>
        <dbReference type="SAM" id="SignalP"/>
    </source>
</evidence>
<evidence type="ECO:0000259" key="6">
    <source>
        <dbReference type="Pfam" id="PF00884"/>
    </source>
</evidence>
<comment type="similarity">
    <text evidence="1">Belongs to the sulfatase family.</text>
</comment>
<sequence>MKRLNISFVLFIFASLVFGYTQGQSGTVMNEAPNIIVFMADDVSWNDLGCYGNTFVDTPNIDKLAANGMGFDNAVLTASSCSPSRISIMTGRYPHNTGAAELHTEPKVDFGSIASSLKANGYYTGQAGKWHMGSLLRKGFDKIYEKKEDNGDGGENMWVPSIENRDKNKPFFFWFAAYDAHRIWGENSFSNTHEPSRIGVPPTLVDNDSTRYDLAQYYDEIKRFDHHIGKVVETLKAQGVYENTLIFVMADNGRPFPRDKTRMYDSGMKTPFIAHWPARSLKGASNSLISSVDLAPTILDACDVAVPKTFQGKSFKRLFEDPSKEFRTYAFAEHNWHDHEAHERMARTKDFIYILNSRPQFPNQGPADALNSPTFRSLQEQNKNNSLTGAQYDVFLAPRPAEELYSVKNDPLQLDNIIDRKDYVAVQKELKRELQNWMEKTGDEIPGNLTKDWYTRDGGKKIGKNFNIRGEMPGVQNGGERRNTINGFND</sequence>
<dbReference type="InterPro" id="IPR017850">
    <property type="entry name" value="Alkaline_phosphatase_core_sf"/>
</dbReference>
<keyword evidence="8" id="KW-1185">Reference proteome</keyword>
<dbReference type="GO" id="GO:0004065">
    <property type="term" value="F:arylsulfatase activity"/>
    <property type="evidence" value="ECO:0007669"/>
    <property type="project" value="TreeGrafter"/>
</dbReference>
<accession>A0A1G9V3T6</accession>
<dbReference type="PROSITE" id="PS00523">
    <property type="entry name" value="SULFATASE_1"/>
    <property type="match status" value="1"/>
</dbReference>
<organism evidence="7 8">
    <name type="scientific">Kriegella aquimaris</name>
    <dbReference type="NCBI Taxonomy" id="192904"/>
    <lineage>
        <taxon>Bacteria</taxon>
        <taxon>Pseudomonadati</taxon>
        <taxon>Bacteroidota</taxon>
        <taxon>Flavobacteriia</taxon>
        <taxon>Flavobacteriales</taxon>
        <taxon>Flavobacteriaceae</taxon>
        <taxon>Kriegella</taxon>
    </lineage>
</organism>
<keyword evidence="2" id="KW-0479">Metal-binding</keyword>
<evidence type="ECO:0000256" key="4">
    <source>
        <dbReference type="ARBA" id="ARBA00022837"/>
    </source>
</evidence>
<dbReference type="STRING" id="192904.SAMN04488514_112103"/>
<feature type="signal peptide" evidence="5">
    <location>
        <begin position="1"/>
        <end position="19"/>
    </location>
</feature>
<dbReference type="InterPro" id="IPR050738">
    <property type="entry name" value="Sulfatase"/>
</dbReference>
<protein>
    <submittedName>
        <fullName evidence="7">Arylsulfatase A</fullName>
    </submittedName>
</protein>
<dbReference type="PANTHER" id="PTHR42693">
    <property type="entry name" value="ARYLSULFATASE FAMILY MEMBER"/>
    <property type="match status" value="1"/>
</dbReference>
<dbReference type="Proteomes" id="UP000199440">
    <property type="component" value="Unassembled WGS sequence"/>
</dbReference>
<dbReference type="PROSITE" id="PS00149">
    <property type="entry name" value="SULFATASE_2"/>
    <property type="match status" value="1"/>
</dbReference>
<dbReference type="GO" id="GO:0046872">
    <property type="term" value="F:metal ion binding"/>
    <property type="evidence" value="ECO:0007669"/>
    <property type="project" value="UniProtKB-KW"/>
</dbReference>
<keyword evidence="5" id="KW-0732">Signal</keyword>
<keyword evidence="3" id="KW-0378">Hydrolase</keyword>
<dbReference type="InterPro" id="IPR024607">
    <property type="entry name" value="Sulfatase_CS"/>
</dbReference>
<feature type="domain" description="Sulfatase N-terminal" evidence="6">
    <location>
        <begin position="33"/>
        <end position="303"/>
    </location>
</feature>
<dbReference type="CDD" id="cd16027">
    <property type="entry name" value="SGSH"/>
    <property type="match status" value="1"/>
</dbReference>
<feature type="chain" id="PRO_5011649932" evidence="5">
    <location>
        <begin position="20"/>
        <end position="490"/>
    </location>
</feature>
<gene>
    <name evidence="7" type="ORF">SAMN04488514_112103</name>
</gene>
<dbReference type="RefSeq" id="WP_089893541.1">
    <property type="nucleotide sequence ID" value="NZ_FNGV01000012.1"/>
</dbReference>
<evidence type="ECO:0000256" key="2">
    <source>
        <dbReference type="ARBA" id="ARBA00022723"/>
    </source>
</evidence>
<evidence type="ECO:0000313" key="8">
    <source>
        <dbReference type="Proteomes" id="UP000199440"/>
    </source>
</evidence>
<dbReference type="AlphaFoldDB" id="A0A1G9V3T6"/>
<evidence type="ECO:0000256" key="3">
    <source>
        <dbReference type="ARBA" id="ARBA00022801"/>
    </source>
</evidence>
<keyword evidence="4" id="KW-0106">Calcium</keyword>
<dbReference type="Gene3D" id="3.40.720.10">
    <property type="entry name" value="Alkaline Phosphatase, subunit A"/>
    <property type="match status" value="1"/>
</dbReference>
<dbReference type="OrthoDB" id="9789742at2"/>
<dbReference type="InterPro" id="IPR000917">
    <property type="entry name" value="Sulfatase_N"/>
</dbReference>
<name>A0A1G9V3T6_9FLAO</name>
<dbReference type="SUPFAM" id="SSF53649">
    <property type="entry name" value="Alkaline phosphatase-like"/>
    <property type="match status" value="1"/>
</dbReference>
<proteinExistence type="inferred from homology"/>